<protein>
    <recommendedName>
        <fullName evidence="3">DUF2357 domain-containing protein</fullName>
    </recommendedName>
</protein>
<comment type="caution">
    <text evidence="1">The sequence shown here is derived from an EMBL/GenBank/DDBJ whole genome shotgun (WGS) entry which is preliminary data.</text>
</comment>
<keyword evidence="2" id="KW-1185">Reference proteome</keyword>
<evidence type="ECO:0008006" key="3">
    <source>
        <dbReference type="Google" id="ProtNLM"/>
    </source>
</evidence>
<organism evidence="1 2">
    <name type="scientific">Heliorestis acidaminivorans</name>
    <dbReference type="NCBI Taxonomy" id="553427"/>
    <lineage>
        <taxon>Bacteria</taxon>
        <taxon>Bacillati</taxon>
        <taxon>Bacillota</taxon>
        <taxon>Clostridia</taxon>
        <taxon>Eubacteriales</taxon>
        <taxon>Heliobacteriaceae</taxon>
        <taxon>Heliorestis</taxon>
    </lineage>
</organism>
<accession>A0A6I0ERJ5</accession>
<evidence type="ECO:0000313" key="1">
    <source>
        <dbReference type="EMBL" id="KAB2952263.1"/>
    </source>
</evidence>
<dbReference type="AlphaFoldDB" id="A0A6I0ERJ5"/>
<dbReference type="EMBL" id="WBXO01000006">
    <property type="protein sequence ID" value="KAB2952263.1"/>
    <property type="molecule type" value="Genomic_DNA"/>
</dbReference>
<evidence type="ECO:0000313" key="2">
    <source>
        <dbReference type="Proteomes" id="UP000468766"/>
    </source>
</evidence>
<name>A0A6I0ERJ5_9FIRM</name>
<sequence>MAIQSEQTNFSLAFMNGDRFIAVKDFYEQEKELYQAEASIKILENLNLSLIFYCSDSKARFYMDGLETLPERMVLRDEEGQAYLPPGEQECLLFRYEDYPLIPGYYKITIVTSDRTYHALLQVLPKQMTQAQWESMKEELEKELQELALHLFSKNLGQAIPALKDVPSRLWFRFMMIQKSHHVIISALNDLYSKANYKVSKNRTFDYDLPENRWLRRIIRTIEKNLQEFALALQEQEDTVKTKRIERNGLPGADKRLPIIKNYQEQCIKLLHSFRFIRQAPWFNQVGLNVYSKIPLVMMTDFRYRTLYKLYKDLQKEKVEVALDRTYQYQWKRTDLLYENWGFLKICRALMQEPLNFEVKSGWLFDLNFTNNHLLIPSLPSGTTIILEKDKIKLHLVYDALIPRKSEQTDKYIAPLYIKGTHDRPDGRIDIYKEEIYAGSVLFDFKYRPLKNFWDPQKIDAPNRPGAMRQLLAYGAYCKSPYLMGDVDDFLRRHIGPVPEVWAIYPTDYDEVVSSRFYEDYDLRLIKMCPGTDLNHVGLEINQVVKAILYRLDIYSSLQSKHIG</sequence>
<proteinExistence type="predicted"/>
<dbReference type="OrthoDB" id="11970at2"/>
<dbReference type="Proteomes" id="UP000468766">
    <property type="component" value="Unassembled WGS sequence"/>
</dbReference>
<dbReference type="RefSeq" id="WP_151620037.1">
    <property type="nucleotide sequence ID" value="NZ_WBXO01000006.1"/>
</dbReference>
<reference evidence="1 2" key="1">
    <citation type="submission" date="2019-10" db="EMBL/GenBank/DDBJ databases">
        <title>Whole-genome sequence of the extremophile Heliorestis acidaminivorans DSM 24790.</title>
        <authorList>
            <person name="Kyndt J.A."/>
            <person name="Meyer T.E."/>
        </authorList>
    </citation>
    <scope>NUCLEOTIDE SEQUENCE [LARGE SCALE GENOMIC DNA]</scope>
    <source>
        <strain evidence="1 2">DSM 24790</strain>
    </source>
</reference>
<gene>
    <name evidence="1" type="ORF">F9B85_08830</name>
</gene>